<dbReference type="SUPFAM" id="SSF53474">
    <property type="entry name" value="alpha/beta-Hydrolases"/>
    <property type="match status" value="1"/>
</dbReference>
<reference evidence="2" key="1">
    <citation type="journal article" date="2012" name="Proc. Natl. Acad. Sci. U.S.A.">
        <title>Antigenic diversity is generated by distinct evolutionary mechanisms in African trypanosome species.</title>
        <authorList>
            <person name="Jackson A.P."/>
            <person name="Berry A."/>
            <person name="Aslett M."/>
            <person name="Allison H.C."/>
            <person name="Burton P."/>
            <person name="Vavrova-Anderson J."/>
            <person name="Brown R."/>
            <person name="Browne H."/>
            <person name="Corton N."/>
            <person name="Hauser H."/>
            <person name="Gamble J."/>
            <person name="Gilderthorp R."/>
            <person name="Marcello L."/>
            <person name="McQuillan J."/>
            <person name="Otto T.D."/>
            <person name="Quail M.A."/>
            <person name="Sanders M.J."/>
            <person name="van Tonder A."/>
            <person name="Ginger M.L."/>
            <person name="Field M.C."/>
            <person name="Barry J.D."/>
            <person name="Hertz-Fowler C."/>
            <person name="Berriman M."/>
        </authorList>
    </citation>
    <scope>NUCLEOTIDE SEQUENCE</scope>
    <source>
        <strain evidence="2">Y486</strain>
    </source>
</reference>
<protein>
    <recommendedName>
        <fullName evidence="3">AB hydrolase-1 domain-containing protein</fullName>
    </recommendedName>
</protein>
<dbReference type="Gene3D" id="3.40.50.1820">
    <property type="entry name" value="alpha/beta hydrolase"/>
    <property type="match status" value="1"/>
</dbReference>
<dbReference type="AlphaFoldDB" id="G0TZD5"/>
<feature type="region of interest" description="Disordered" evidence="1">
    <location>
        <begin position="346"/>
        <end position="373"/>
    </location>
</feature>
<dbReference type="VEuPathDB" id="TriTrypDB:TvY486_0706530"/>
<evidence type="ECO:0000256" key="1">
    <source>
        <dbReference type="SAM" id="MobiDB-lite"/>
    </source>
</evidence>
<organism evidence="2">
    <name type="scientific">Trypanosoma vivax (strain Y486)</name>
    <dbReference type="NCBI Taxonomy" id="1055687"/>
    <lineage>
        <taxon>Eukaryota</taxon>
        <taxon>Discoba</taxon>
        <taxon>Euglenozoa</taxon>
        <taxon>Kinetoplastea</taxon>
        <taxon>Metakinetoplastina</taxon>
        <taxon>Trypanosomatida</taxon>
        <taxon>Trypanosomatidae</taxon>
        <taxon>Trypanosoma</taxon>
        <taxon>Duttonella</taxon>
    </lineage>
</organism>
<evidence type="ECO:0000313" key="2">
    <source>
        <dbReference type="EMBL" id="CCC49338.1"/>
    </source>
</evidence>
<dbReference type="InterPro" id="IPR029058">
    <property type="entry name" value="AB_hydrolase_fold"/>
</dbReference>
<feature type="region of interest" description="Disordered" evidence="1">
    <location>
        <begin position="1"/>
        <end position="23"/>
    </location>
</feature>
<accession>G0TZD5</accession>
<sequence>MQVSQRLRCGARTPLPSASESAKARAPTVFQRRAFAPLNFQSWQTRCLGTIRSNWLPQGLMYHGTYLGPRPLLILDHTTRGQSHVAEAVKKYEPMLSQLEWDYGAVYIPLSTDCMASVKDLIHHSCLQICAVMDALDIRWTHFLAYSYGALVAARMASSEEFPHRIGTLISVDTPLVTRELVRNTEQREEIAKAEVDVNVPEGELSFAKQALLSSLEGPLPCPSEADQVLYRDYLFDSAKTFNANGLVRCDERYVSVRHLVDIRHPIQLIVPAEGALTDVGIHSECLGLRRPSVIKSCRKHSDLFSELAATEVASVLGAWVRRFEPDMFLAKRYEQAAREMEQLMATSTLSPTASASVSGREERKKKEKKKKF</sequence>
<dbReference type="EMBL" id="HE573023">
    <property type="protein sequence ID" value="CCC49338.1"/>
    <property type="molecule type" value="Genomic_DNA"/>
</dbReference>
<feature type="compositionally biased region" description="Low complexity" evidence="1">
    <location>
        <begin position="346"/>
        <end position="359"/>
    </location>
</feature>
<proteinExistence type="predicted"/>
<dbReference type="OMA" id="RDEHRYV"/>
<name>G0TZD5_TRYVY</name>
<evidence type="ECO:0008006" key="3">
    <source>
        <dbReference type="Google" id="ProtNLM"/>
    </source>
</evidence>
<gene>
    <name evidence="2" type="ORF">TVY486_0706530</name>
</gene>